<sequence length="75" mass="9052">MCDYTQREHACEHIRWIAARWCRQYTITHKRCPPNITHFEYRHELCGDCKARLNQKPVAWEHLITRPNARPGLSH</sequence>
<dbReference type="Proteomes" id="UP001302812">
    <property type="component" value="Unassembled WGS sequence"/>
</dbReference>
<dbReference type="RefSeq" id="XP_064674982.1">
    <property type="nucleotide sequence ID" value="XM_064810808.1"/>
</dbReference>
<evidence type="ECO:0000313" key="1">
    <source>
        <dbReference type="EMBL" id="KAK4117412.1"/>
    </source>
</evidence>
<dbReference type="AlphaFoldDB" id="A0AAN6YXJ1"/>
<comment type="caution">
    <text evidence="1">The sequence shown here is derived from an EMBL/GenBank/DDBJ whole genome shotgun (WGS) entry which is preliminary data.</text>
</comment>
<keyword evidence="2" id="KW-1185">Reference proteome</keyword>
<dbReference type="EMBL" id="MU853332">
    <property type="protein sequence ID" value="KAK4117412.1"/>
    <property type="molecule type" value="Genomic_DNA"/>
</dbReference>
<reference evidence="1" key="1">
    <citation type="journal article" date="2023" name="Mol. Phylogenet. Evol.">
        <title>Genome-scale phylogeny and comparative genomics of the fungal order Sordariales.</title>
        <authorList>
            <person name="Hensen N."/>
            <person name="Bonometti L."/>
            <person name="Westerberg I."/>
            <person name="Brannstrom I.O."/>
            <person name="Guillou S."/>
            <person name="Cros-Aarteil S."/>
            <person name="Calhoun S."/>
            <person name="Haridas S."/>
            <person name="Kuo A."/>
            <person name="Mondo S."/>
            <person name="Pangilinan J."/>
            <person name="Riley R."/>
            <person name="LaButti K."/>
            <person name="Andreopoulos B."/>
            <person name="Lipzen A."/>
            <person name="Chen C."/>
            <person name="Yan M."/>
            <person name="Daum C."/>
            <person name="Ng V."/>
            <person name="Clum A."/>
            <person name="Steindorff A."/>
            <person name="Ohm R.A."/>
            <person name="Martin F."/>
            <person name="Silar P."/>
            <person name="Natvig D.O."/>
            <person name="Lalanne C."/>
            <person name="Gautier V."/>
            <person name="Ament-Velasquez S.L."/>
            <person name="Kruys A."/>
            <person name="Hutchinson M.I."/>
            <person name="Powell A.J."/>
            <person name="Barry K."/>
            <person name="Miller A.N."/>
            <person name="Grigoriev I.V."/>
            <person name="Debuchy R."/>
            <person name="Gladieux P."/>
            <person name="Hiltunen Thoren M."/>
            <person name="Johannesson H."/>
        </authorList>
    </citation>
    <scope>NUCLEOTIDE SEQUENCE</scope>
    <source>
        <strain evidence="1">CBS 508.74</strain>
    </source>
</reference>
<accession>A0AAN6YXJ1</accession>
<protein>
    <submittedName>
        <fullName evidence="1">Uncharacterized protein</fullName>
    </submittedName>
</protein>
<dbReference type="GeneID" id="89934933"/>
<organism evidence="1 2">
    <name type="scientific">Canariomyces notabilis</name>
    <dbReference type="NCBI Taxonomy" id="2074819"/>
    <lineage>
        <taxon>Eukaryota</taxon>
        <taxon>Fungi</taxon>
        <taxon>Dikarya</taxon>
        <taxon>Ascomycota</taxon>
        <taxon>Pezizomycotina</taxon>
        <taxon>Sordariomycetes</taxon>
        <taxon>Sordariomycetidae</taxon>
        <taxon>Sordariales</taxon>
        <taxon>Chaetomiaceae</taxon>
        <taxon>Canariomyces</taxon>
    </lineage>
</organism>
<reference evidence="1" key="2">
    <citation type="submission" date="2023-05" db="EMBL/GenBank/DDBJ databases">
        <authorList>
            <consortium name="Lawrence Berkeley National Laboratory"/>
            <person name="Steindorff A."/>
            <person name="Hensen N."/>
            <person name="Bonometti L."/>
            <person name="Westerberg I."/>
            <person name="Brannstrom I.O."/>
            <person name="Guillou S."/>
            <person name="Cros-Aarteil S."/>
            <person name="Calhoun S."/>
            <person name="Haridas S."/>
            <person name="Kuo A."/>
            <person name="Mondo S."/>
            <person name="Pangilinan J."/>
            <person name="Riley R."/>
            <person name="Labutti K."/>
            <person name="Andreopoulos B."/>
            <person name="Lipzen A."/>
            <person name="Chen C."/>
            <person name="Yanf M."/>
            <person name="Daum C."/>
            <person name="Ng V."/>
            <person name="Clum A."/>
            <person name="Ohm R."/>
            <person name="Martin F."/>
            <person name="Silar P."/>
            <person name="Natvig D."/>
            <person name="Lalanne C."/>
            <person name="Gautier V."/>
            <person name="Ament-Velasquez S.L."/>
            <person name="Kruys A."/>
            <person name="Hutchinson M.I."/>
            <person name="Powell A.J."/>
            <person name="Barry K."/>
            <person name="Miller A.N."/>
            <person name="Grigoriev I.V."/>
            <person name="Debuchy R."/>
            <person name="Gladieux P."/>
            <person name="Thoren M.H."/>
            <person name="Johannesson H."/>
        </authorList>
    </citation>
    <scope>NUCLEOTIDE SEQUENCE</scope>
    <source>
        <strain evidence="1">CBS 508.74</strain>
    </source>
</reference>
<name>A0AAN6YXJ1_9PEZI</name>
<gene>
    <name evidence="1" type="ORF">N656DRAFT_699712</name>
</gene>
<evidence type="ECO:0000313" key="2">
    <source>
        <dbReference type="Proteomes" id="UP001302812"/>
    </source>
</evidence>
<proteinExistence type="predicted"/>